<feature type="compositionally biased region" description="Basic and acidic residues" evidence="1">
    <location>
        <begin position="1"/>
        <end position="16"/>
    </location>
</feature>
<organism evidence="2 3">
    <name type="scientific">Vespula pensylvanica</name>
    <name type="common">Western yellow jacket</name>
    <name type="synonym">Wasp</name>
    <dbReference type="NCBI Taxonomy" id="30213"/>
    <lineage>
        <taxon>Eukaryota</taxon>
        <taxon>Metazoa</taxon>
        <taxon>Ecdysozoa</taxon>
        <taxon>Arthropoda</taxon>
        <taxon>Hexapoda</taxon>
        <taxon>Insecta</taxon>
        <taxon>Pterygota</taxon>
        <taxon>Neoptera</taxon>
        <taxon>Endopterygota</taxon>
        <taxon>Hymenoptera</taxon>
        <taxon>Apocrita</taxon>
        <taxon>Aculeata</taxon>
        <taxon>Vespoidea</taxon>
        <taxon>Vespidae</taxon>
        <taxon>Vespinae</taxon>
        <taxon>Vespula</taxon>
    </lineage>
</organism>
<dbReference type="Proteomes" id="UP000600918">
    <property type="component" value="Unassembled WGS sequence"/>
</dbReference>
<evidence type="ECO:0000313" key="3">
    <source>
        <dbReference type="Proteomes" id="UP000600918"/>
    </source>
</evidence>
<dbReference type="EMBL" id="JACSDY010000001">
    <property type="protein sequence ID" value="KAF7437703.1"/>
    <property type="molecule type" value="Genomic_DNA"/>
</dbReference>
<accession>A0A834UG19</accession>
<sequence>MPRSKKNDDFIDRHNLEIPPVMQEEPGNSSLDQREYDRRESLRNFPSITNFFDLENSNVNERKSNRDSSRDHL</sequence>
<evidence type="ECO:0000313" key="2">
    <source>
        <dbReference type="EMBL" id="KAF7437703.1"/>
    </source>
</evidence>
<gene>
    <name evidence="2" type="ORF">H0235_000094</name>
</gene>
<protein>
    <submittedName>
        <fullName evidence="2">Uncharacterized protein</fullName>
    </submittedName>
</protein>
<reference evidence="2" key="1">
    <citation type="journal article" date="2020" name="G3 (Bethesda)">
        <title>High-Quality Assemblies for Three Invasive Social Wasps from the &lt;i&gt;Vespula&lt;/i&gt; Genus.</title>
        <authorList>
            <person name="Harrop T.W.R."/>
            <person name="Guhlin J."/>
            <person name="McLaughlin G.M."/>
            <person name="Permina E."/>
            <person name="Stockwell P."/>
            <person name="Gilligan J."/>
            <person name="Le Lec M.F."/>
            <person name="Gruber M.A.M."/>
            <person name="Quinn O."/>
            <person name="Lovegrove M."/>
            <person name="Duncan E.J."/>
            <person name="Remnant E.J."/>
            <person name="Van Eeckhoven J."/>
            <person name="Graham B."/>
            <person name="Knapp R.A."/>
            <person name="Langford K.W."/>
            <person name="Kronenberg Z."/>
            <person name="Press M.O."/>
            <person name="Eacker S.M."/>
            <person name="Wilson-Rankin E.E."/>
            <person name="Purcell J."/>
            <person name="Lester P.J."/>
            <person name="Dearden P.K."/>
        </authorList>
    </citation>
    <scope>NUCLEOTIDE SEQUENCE</scope>
    <source>
        <strain evidence="2">Volc-1</strain>
    </source>
</reference>
<evidence type="ECO:0000256" key="1">
    <source>
        <dbReference type="SAM" id="MobiDB-lite"/>
    </source>
</evidence>
<keyword evidence="3" id="KW-1185">Reference proteome</keyword>
<dbReference type="AlphaFoldDB" id="A0A834UG19"/>
<comment type="caution">
    <text evidence="2">The sequence shown here is derived from an EMBL/GenBank/DDBJ whole genome shotgun (WGS) entry which is preliminary data.</text>
</comment>
<proteinExistence type="predicted"/>
<name>A0A834UG19_VESPE</name>
<feature type="region of interest" description="Disordered" evidence="1">
    <location>
        <begin position="1"/>
        <end position="37"/>
    </location>
</feature>